<gene>
    <name evidence="8" type="ORF">Llan_0110</name>
</gene>
<dbReference type="eggNOG" id="COG1113">
    <property type="taxonomic scope" value="Bacteria"/>
</dbReference>
<feature type="transmembrane region" description="Helical" evidence="6">
    <location>
        <begin position="85"/>
        <end position="105"/>
    </location>
</feature>
<protein>
    <submittedName>
        <fullName evidence="8">Amino acid permease</fullName>
    </submittedName>
</protein>
<evidence type="ECO:0000256" key="6">
    <source>
        <dbReference type="SAM" id="Phobius"/>
    </source>
</evidence>
<organism evidence="8 9">
    <name type="scientific">Legionella lansingensis</name>
    <dbReference type="NCBI Taxonomy" id="45067"/>
    <lineage>
        <taxon>Bacteria</taxon>
        <taxon>Pseudomonadati</taxon>
        <taxon>Pseudomonadota</taxon>
        <taxon>Gammaproteobacteria</taxon>
        <taxon>Legionellales</taxon>
        <taxon>Legionellaceae</taxon>
        <taxon>Legionella</taxon>
    </lineage>
</organism>
<proteinExistence type="predicted"/>
<evidence type="ECO:0000256" key="5">
    <source>
        <dbReference type="ARBA" id="ARBA00023136"/>
    </source>
</evidence>
<reference evidence="8 9" key="1">
    <citation type="submission" date="2015-11" db="EMBL/GenBank/DDBJ databases">
        <title>Genomic analysis of 38 Legionella species identifies large and diverse effector repertoires.</title>
        <authorList>
            <person name="Burstein D."/>
            <person name="Amaro F."/>
            <person name="Zusman T."/>
            <person name="Lifshitz Z."/>
            <person name="Cohen O."/>
            <person name="Gilbert J.A."/>
            <person name="Pupko T."/>
            <person name="Shuman H.A."/>
            <person name="Segal G."/>
        </authorList>
    </citation>
    <scope>NUCLEOTIDE SEQUENCE [LARGE SCALE GENOMIC DNA]</scope>
    <source>
        <strain evidence="8 9">ATCC 49751</strain>
    </source>
</reference>
<dbReference type="PANTHER" id="PTHR43495:SF5">
    <property type="entry name" value="GAMMA-AMINOBUTYRIC ACID PERMEASE"/>
    <property type="match status" value="1"/>
</dbReference>
<keyword evidence="4 6" id="KW-1133">Transmembrane helix</keyword>
<feature type="domain" description="Amino acid permease/ SLC12A" evidence="7">
    <location>
        <begin position="57"/>
        <end position="493"/>
    </location>
</feature>
<evidence type="ECO:0000256" key="4">
    <source>
        <dbReference type="ARBA" id="ARBA00022989"/>
    </source>
</evidence>
<feature type="transmembrane region" description="Helical" evidence="6">
    <location>
        <begin position="282"/>
        <end position="304"/>
    </location>
</feature>
<feature type="transmembrane region" description="Helical" evidence="6">
    <location>
        <begin position="324"/>
        <end position="349"/>
    </location>
</feature>
<dbReference type="GO" id="GO:0055085">
    <property type="term" value="P:transmembrane transport"/>
    <property type="evidence" value="ECO:0007669"/>
    <property type="project" value="InterPro"/>
</dbReference>
<dbReference type="Proteomes" id="UP000054869">
    <property type="component" value="Unassembled WGS sequence"/>
</dbReference>
<evidence type="ECO:0000256" key="2">
    <source>
        <dbReference type="ARBA" id="ARBA00022448"/>
    </source>
</evidence>
<evidence type="ECO:0000256" key="1">
    <source>
        <dbReference type="ARBA" id="ARBA00004141"/>
    </source>
</evidence>
<keyword evidence="3 6" id="KW-0812">Transmembrane</keyword>
<dbReference type="AlphaFoldDB" id="A0A0W0W055"/>
<name>A0A0W0W055_9GAMM</name>
<dbReference type="Gene3D" id="1.20.1740.10">
    <property type="entry name" value="Amino acid/polyamine transporter I"/>
    <property type="match status" value="1"/>
</dbReference>
<feature type="transmembrane region" description="Helical" evidence="6">
    <location>
        <begin position="236"/>
        <end position="255"/>
    </location>
</feature>
<dbReference type="GO" id="GO:0016020">
    <property type="term" value="C:membrane"/>
    <property type="evidence" value="ECO:0007669"/>
    <property type="project" value="UniProtKB-SubCell"/>
</dbReference>
<dbReference type="EMBL" id="LNYI01000003">
    <property type="protein sequence ID" value="KTD25720.1"/>
    <property type="molecule type" value="Genomic_DNA"/>
</dbReference>
<dbReference type="Pfam" id="PF00324">
    <property type="entry name" value="AA_permease"/>
    <property type="match status" value="1"/>
</dbReference>
<feature type="transmembrane region" description="Helical" evidence="6">
    <location>
        <begin position="449"/>
        <end position="467"/>
    </location>
</feature>
<feature type="transmembrane region" description="Helical" evidence="6">
    <location>
        <begin position="377"/>
        <end position="395"/>
    </location>
</feature>
<keyword evidence="9" id="KW-1185">Reference proteome</keyword>
<dbReference type="FunFam" id="1.20.1740.10:FF:000001">
    <property type="entry name" value="Amino acid permease"/>
    <property type="match status" value="1"/>
</dbReference>
<dbReference type="STRING" id="45067.Llan_0110"/>
<dbReference type="PATRIC" id="fig|45067.4.peg.113"/>
<feature type="transmembrane region" description="Helical" evidence="6">
    <location>
        <begin position="473"/>
        <end position="491"/>
    </location>
</feature>
<evidence type="ECO:0000259" key="7">
    <source>
        <dbReference type="Pfam" id="PF00324"/>
    </source>
</evidence>
<sequence length="534" mass="58120">MYFDVKIYGQNTKLLYNFSGHSSFTLREIKQLVSTHNKGSAAPINDGGYRRGLKDRHVQLIALGGIIGSGYFLGTGAVVNQVGPSVFIAYMLGGLIIYLTMLCMGELAVAIPISGSFITYTADFISPTIACGVGWSYWISWVAYIPAECIAGGIIMQHFTGINGYIWAVCFGLLITYINIAKVGTFGEIEFWLAIIKIAALMGFVGLSVLIFFGIIHGPQPGGIIGGKFIFDQGGLFPNGPMVLLTAMVLLLVNYQGSEIIGLAAGESINPARMIPRAIRTVTFRILFIYIIPVFCLVLIFPWQKAGLANSVFADALDFYGLKWAGVATSFVTLSATLSCSNSGVYGIVRSLNALARNGMAPHKLSKLNRNAVPQNAGIVTLIAIWLLLAAGYFFGQSMLYIALLLVSGFTGATAWISLCWAQINFRKRLYKAGYTTEDLSYKTPGSPYTGIVAIILMLACMTFLILNPDPSYKIAFVMGVISFVGPILIYKIGGFDKRRHLIPQTTNLQFKDVFPERKRTSPPRIKLSQGKAL</sequence>
<keyword evidence="2" id="KW-0813">Transport</keyword>
<comment type="caution">
    <text evidence="8">The sequence shown here is derived from an EMBL/GenBank/DDBJ whole genome shotgun (WGS) entry which is preliminary data.</text>
</comment>
<feature type="transmembrane region" description="Helical" evidence="6">
    <location>
        <begin position="60"/>
        <end position="79"/>
    </location>
</feature>
<evidence type="ECO:0000256" key="3">
    <source>
        <dbReference type="ARBA" id="ARBA00022692"/>
    </source>
</evidence>
<evidence type="ECO:0000313" key="8">
    <source>
        <dbReference type="EMBL" id="KTD25720.1"/>
    </source>
</evidence>
<comment type="subcellular location">
    <subcellularLocation>
        <location evidence="1">Membrane</location>
        <topology evidence="1">Multi-pass membrane protein</topology>
    </subcellularLocation>
</comment>
<feature type="transmembrane region" description="Helical" evidence="6">
    <location>
        <begin position="162"/>
        <end position="180"/>
    </location>
</feature>
<dbReference type="InterPro" id="IPR004841">
    <property type="entry name" value="AA-permease/SLC12A_dom"/>
</dbReference>
<dbReference type="PANTHER" id="PTHR43495">
    <property type="entry name" value="GABA PERMEASE"/>
    <property type="match status" value="1"/>
</dbReference>
<keyword evidence="5 6" id="KW-0472">Membrane</keyword>
<accession>A0A0W0W055</accession>
<feature type="transmembrane region" description="Helical" evidence="6">
    <location>
        <begin position="192"/>
        <end position="216"/>
    </location>
</feature>
<feature type="transmembrane region" description="Helical" evidence="6">
    <location>
        <begin position="117"/>
        <end position="138"/>
    </location>
</feature>
<feature type="transmembrane region" description="Helical" evidence="6">
    <location>
        <begin position="401"/>
        <end position="422"/>
    </location>
</feature>
<evidence type="ECO:0000313" key="9">
    <source>
        <dbReference type="Proteomes" id="UP000054869"/>
    </source>
</evidence>